<evidence type="ECO:0000313" key="13">
    <source>
        <dbReference type="Proteomes" id="UP000075880"/>
    </source>
</evidence>
<proteinExistence type="predicted"/>
<feature type="domain" description="C2H2-type" evidence="11">
    <location>
        <begin position="592"/>
        <end position="620"/>
    </location>
</feature>
<dbReference type="EnsemblMetazoa" id="ENSAATROPT017715">
    <property type="protein sequence ID" value="ENSAATROPP015664"/>
    <property type="gene ID" value="ENSAATROPG014469"/>
</dbReference>
<evidence type="ECO:0000256" key="6">
    <source>
        <dbReference type="ARBA" id="ARBA00023015"/>
    </source>
</evidence>
<comment type="subcellular location">
    <subcellularLocation>
        <location evidence="1">Nucleus</location>
    </subcellularLocation>
</comment>
<protein>
    <recommendedName>
        <fullName evidence="11">C2H2-type domain-containing protein</fullName>
    </recommendedName>
</protein>
<organism evidence="12 13">
    <name type="scientific">Anopheles atroparvus</name>
    <name type="common">European mosquito</name>
    <dbReference type="NCBI Taxonomy" id="41427"/>
    <lineage>
        <taxon>Eukaryota</taxon>
        <taxon>Metazoa</taxon>
        <taxon>Ecdysozoa</taxon>
        <taxon>Arthropoda</taxon>
        <taxon>Hexapoda</taxon>
        <taxon>Insecta</taxon>
        <taxon>Pterygota</taxon>
        <taxon>Neoptera</taxon>
        <taxon>Endopterygota</taxon>
        <taxon>Diptera</taxon>
        <taxon>Nematocera</taxon>
        <taxon>Culicoidea</taxon>
        <taxon>Culicidae</taxon>
        <taxon>Anophelinae</taxon>
        <taxon>Anopheles</taxon>
    </lineage>
</organism>
<keyword evidence="5" id="KW-0862">Zinc</keyword>
<dbReference type="PANTHER" id="PTHR24384:SF189">
    <property type="entry name" value="C2H2-TYPE DOMAIN-CONTAINING PROTEIN-RELATED"/>
    <property type="match status" value="1"/>
</dbReference>
<evidence type="ECO:0000256" key="5">
    <source>
        <dbReference type="ARBA" id="ARBA00022833"/>
    </source>
</evidence>
<dbReference type="GO" id="GO:0000981">
    <property type="term" value="F:DNA-binding transcription factor activity, RNA polymerase II-specific"/>
    <property type="evidence" value="ECO:0007669"/>
    <property type="project" value="TreeGrafter"/>
</dbReference>
<evidence type="ECO:0000256" key="3">
    <source>
        <dbReference type="ARBA" id="ARBA00022737"/>
    </source>
</evidence>
<keyword evidence="7" id="KW-0238">DNA-binding</keyword>
<evidence type="ECO:0000256" key="9">
    <source>
        <dbReference type="ARBA" id="ARBA00023242"/>
    </source>
</evidence>
<dbReference type="InterPro" id="IPR050752">
    <property type="entry name" value="C2H2-ZF_domain"/>
</dbReference>
<keyword evidence="4 10" id="KW-0863">Zinc-finger</keyword>
<dbReference type="AlphaFoldDB" id="A0AAG5DXT0"/>
<evidence type="ECO:0000256" key="10">
    <source>
        <dbReference type="PROSITE-ProRule" id="PRU00042"/>
    </source>
</evidence>
<sequence>MDVVKVEEVLESAHSQLLNIDQLALSNILHYYDHYYELIAKIVSILDSFVPKEISGQGGCNLSVSHDVESRIVSILYGEIIEEDTETEPTVESLEPQSASEDWEYNDEQCEEVSQDIADDVIEEILESELIVSSSDGMIELTGSAVIQSGQAVERNEMNGQPIIVFDEQNGFSHEENLVIQDTPSFLEEISNGTESTDAKYICQYVDCPRKFCRAREYSIHQEKAHPWLVETEIIVRCKYIHCQARFNSINLLNAHHETHRIGSIARKNPFTNDTVNLRMDKRFVQRKSLPERPVRVRKCEFCETVLDCRVNVYSQHCLEEHDRSPYACPLCKAPFHLQSHLSEHVKTEHSLEEVESFIAQDLWREFTVQEGVRMAECRFCYRIISSQASRSNHAEQHRKEIWRFCSQCGGKHSEAFCSHPKPKYDARLEKLHCAQCDRWMSKKSFREHLVTHTKDRNFPCTVCKKTFKVQRTATRHIQNHINASNRRRRCYDCAAVLADEAEIPEHYRLEHPLLAPYRCPICGEGFHEKALLADHCHTHPDDARRMVSIEAPLTSYQIGSARVFECTLCRRSFSTKRSTVAHLIVHTDRPFVCPQCHLSFRIEAMLAMHMVDVHQVKDVSISR</sequence>
<evidence type="ECO:0000256" key="8">
    <source>
        <dbReference type="ARBA" id="ARBA00023163"/>
    </source>
</evidence>
<feature type="domain" description="C2H2-type" evidence="11">
    <location>
        <begin position="459"/>
        <end position="486"/>
    </location>
</feature>
<dbReference type="Gene3D" id="3.30.160.60">
    <property type="entry name" value="Classic Zinc Finger"/>
    <property type="match status" value="4"/>
</dbReference>
<keyword evidence="9" id="KW-0539">Nucleus</keyword>
<dbReference type="GO" id="GO:0000978">
    <property type="term" value="F:RNA polymerase II cis-regulatory region sequence-specific DNA binding"/>
    <property type="evidence" value="ECO:0007669"/>
    <property type="project" value="TreeGrafter"/>
</dbReference>
<accession>A0AAG5DXT0</accession>
<keyword evidence="6" id="KW-0805">Transcription regulation</keyword>
<dbReference type="GO" id="GO:0005634">
    <property type="term" value="C:nucleus"/>
    <property type="evidence" value="ECO:0007669"/>
    <property type="project" value="UniProtKB-SubCell"/>
</dbReference>
<evidence type="ECO:0000256" key="2">
    <source>
        <dbReference type="ARBA" id="ARBA00022723"/>
    </source>
</evidence>
<feature type="domain" description="C2H2-type" evidence="11">
    <location>
        <begin position="518"/>
        <end position="545"/>
    </location>
</feature>
<dbReference type="PROSITE" id="PS50157">
    <property type="entry name" value="ZINC_FINGER_C2H2_2"/>
    <property type="match status" value="5"/>
</dbReference>
<feature type="domain" description="C2H2-type" evidence="11">
    <location>
        <begin position="565"/>
        <end position="592"/>
    </location>
</feature>
<reference evidence="12" key="1">
    <citation type="submission" date="2024-04" db="UniProtKB">
        <authorList>
            <consortium name="EnsemblMetazoa"/>
        </authorList>
    </citation>
    <scope>IDENTIFICATION</scope>
    <source>
        <strain evidence="12">EBRO</strain>
    </source>
</reference>
<evidence type="ECO:0000256" key="1">
    <source>
        <dbReference type="ARBA" id="ARBA00004123"/>
    </source>
</evidence>
<dbReference type="InterPro" id="IPR036236">
    <property type="entry name" value="Znf_C2H2_sf"/>
</dbReference>
<dbReference type="PROSITE" id="PS00028">
    <property type="entry name" value="ZINC_FINGER_C2H2_1"/>
    <property type="match status" value="7"/>
</dbReference>
<evidence type="ECO:0000259" key="11">
    <source>
        <dbReference type="PROSITE" id="PS50157"/>
    </source>
</evidence>
<keyword evidence="13" id="KW-1185">Reference proteome</keyword>
<dbReference type="Proteomes" id="UP000075880">
    <property type="component" value="Unassembled WGS sequence"/>
</dbReference>
<keyword evidence="2" id="KW-0479">Metal-binding</keyword>
<evidence type="ECO:0000256" key="4">
    <source>
        <dbReference type="ARBA" id="ARBA00022771"/>
    </source>
</evidence>
<dbReference type="InterPro" id="IPR013087">
    <property type="entry name" value="Znf_C2H2_type"/>
</dbReference>
<feature type="domain" description="C2H2-type" evidence="11">
    <location>
        <begin position="327"/>
        <end position="355"/>
    </location>
</feature>
<evidence type="ECO:0000313" key="12">
    <source>
        <dbReference type="EnsemblMetazoa" id="ENSAATROPP015664"/>
    </source>
</evidence>
<dbReference type="SUPFAM" id="SSF57667">
    <property type="entry name" value="beta-beta-alpha zinc fingers"/>
    <property type="match status" value="2"/>
</dbReference>
<dbReference type="Pfam" id="PF00096">
    <property type="entry name" value="zf-C2H2"/>
    <property type="match status" value="1"/>
</dbReference>
<dbReference type="PANTHER" id="PTHR24384">
    <property type="entry name" value="FINGER PUTATIVE TRANSCRIPTION FACTOR FAMILY-RELATED"/>
    <property type="match status" value="1"/>
</dbReference>
<keyword evidence="8" id="KW-0804">Transcription</keyword>
<name>A0AAG5DXT0_ANOAO</name>
<evidence type="ECO:0000256" key="7">
    <source>
        <dbReference type="ARBA" id="ARBA00023125"/>
    </source>
</evidence>
<dbReference type="GO" id="GO:0008270">
    <property type="term" value="F:zinc ion binding"/>
    <property type="evidence" value="ECO:0007669"/>
    <property type="project" value="UniProtKB-KW"/>
</dbReference>
<dbReference type="SMART" id="SM00355">
    <property type="entry name" value="ZnF_C2H2"/>
    <property type="match status" value="10"/>
</dbReference>
<keyword evidence="3" id="KW-0677">Repeat</keyword>